<evidence type="ECO:0000256" key="3">
    <source>
        <dbReference type="ARBA" id="ARBA00007275"/>
    </source>
</evidence>
<dbReference type="InterPro" id="IPR000086">
    <property type="entry name" value="NUDIX_hydrolase_dom"/>
</dbReference>
<evidence type="ECO:0000313" key="9">
    <source>
        <dbReference type="EMBL" id="WZN41852.1"/>
    </source>
</evidence>
<evidence type="ECO:0000256" key="6">
    <source>
        <dbReference type="ARBA" id="ARBA00032162"/>
    </source>
</evidence>
<evidence type="ECO:0000256" key="7">
    <source>
        <dbReference type="ARBA" id="ARBA00032272"/>
    </source>
</evidence>
<dbReference type="PANTHER" id="PTHR11839">
    <property type="entry name" value="UDP/ADP-SUGAR PYROPHOSPHATASE"/>
    <property type="match status" value="1"/>
</dbReference>
<organism evidence="9 10">
    <name type="scientific">Chitinophaga pollutisoli</name>
    <dbReference type="NCBI Taxonomy" id="3133966"/>
    <lineage>
        <taxon>Bacteria</taxon>
        <taxon>Pseudomonadati</taxon>
        <taxon>Bacteroidota</taxon>
        <taxon>Chitinophagia</taxon>
        <taxon>Chitinophagales</taxon>
        <taxon>Chitinophagaceae</taxon>
        <taxon>Chitinophaga</taxon>
    </lineage>
</organism>
<keyword evidence="5 9" id="KW-0378">Hydrolase</keyword>
<feature type="domain" description="Nudix hydrolase" evidence="8">
    <location>
        <begin position="42"/>
        <end position="172"/>
    </location>
</feature>
<reference evidence="10" key="1">
    <citation type="submission" date="2024-03" db="EMBL/GenBank/DDBJ databases">
        <title>Chitinophaga horti sp. nov., isolated from garden soil.</title>
        <authorList>
            <person name="Lee D.S."/>
            <person name="Han D.M."/>
            <person name="Baek J.H."/>
            <person name="Choi D.G."/>
            <person name="Jeon J.H."/>
            <person name="Jeon C.O."/>
        </authorList>
    </citation>
    <scope>NUCLEOTIDE SEQUENCE [LARGE SCALE GENOMIC DNA]</scope>
    <source>
        <strain evidence="10">GPA1</strain>
    </source>
</reference>
<dbReference type="PANTHER" id="PTHR11839:SF18">
    <property type="entry name" value="NUDIX HYDROLASE DOMAIN-CONTAINING PROTEIN"/>
    <property type="match status" value="1"/>
</dbReference>
<gene>
    <name evidence="9" type="ORF">WJU16_02225</name>
</gene>
<dbReference type="RefSeq" id="WP_341836696.1">
    <property type="nucleotide sequence ID" value="NZ_CP149822.1"/>
</dbReference>
<evidence type="ECO:0000256" key="2">
    <source>
        <dbReference type="ARBA" id="ARBA00001946"/>
    </source>
</evidence>
<evidence type="ECO:0000256" key="5">
    <source>
        <dbReference type="ARBA" id="ARBA00022801"/>
    </source>
</evidence>
<dbReference type="EMBL" id="CP149822">
    <property type="protein sequence ID" value="WZN41852.1"/>
    <property type="molecule type" value="Genomic_DNA"/>
</dbReference>
<dbReference type="Pfam" id="PF00293">
    <property type="entry name" value="NUDIX"/>
    <property type="match status" value="1"/>
</dbReference>
<keyword evidence="10" id="KW-1185">Reference proteome</keyword>
<dbReference type="Gene3D" id="3.90.79.10">
    <property type="entry name" value="Nucleoside Triphosphate Pyrophosphohydrolase"/>
    <property type="match status" value="1"/>
</dbReference>
<comment type="catalytic activity">
    <reaction evidence="1">
        <text>GDP-alpha-D-mannose + H2O = alpha-D-mannose 1-phosphate + GMP + 2 H(+)</text>
        <dbReference type="Rhea" id="RHEA:27978"/>
        <dbReference type="ChEBI" id="CHEBI:15377"/>
        <dbReference type="ChEBI" id="CHEBI:15378"/>
        <dbReference type="ChEBI" id="CHEBI:57527"/>
        <dbReference type="ChEBI" id="CHEBI:58115"/>
        <dbReference type="ChEBI" id="CHEBI:58409"/>
    </reaction>
</comment>
<dbReference type="InterPro" id="IPR015797">
    <property type="entry name" value="NUDIX_hydrolase-like_dom_sf"/>
</dbReference>
<accession>A0ABZ2YQ08</accession>
<evidence type="ECO:0000313" key="10">
    <source>
        <dbReference type="Proteomes" id="UP001485459"/>
    </source>
</evidence>
<name>A0ABZ2YQ08_9BACT</name>
<proteinExistence type="inferred from homology"/>
<dbReference type="SUPFAM" id="SSF55811">
    <property type="entry name" value="Nudix"/>
    <property type="match status" value="1"/>
</dbReference>
<sequence>MKILNWKLLQSEYLFREPWLTVRKDTCETPSGVLVPSYYVLEYPDWVNAMAMTDDGKVLLVRQYRHAIGKVLLEIPGGVIDAEDASPEVAMRRELLEETGYAFNEMHFLGVISPNPSTNTNLTHMYLATGGKKVQEQQLDFNEEIEVEAVTVAELETRLKNNEFLQALHASCLFYGLMKWKELQATPVVHLPR</sequence>
<dbReference type="CDD" id="cd03424">
    <property type="entry name" value="NUDIX_ADPRase_Nudt5_UGPPase_Nudt14"/>
    <property type="match status" value="1"/>
</dbReference>
<protein>
    <recommendedName>
        <fullName evidence="4">GDP-mannose pyrophosphatase</fullName>
    </recommendedName>
    <alternativeName>
        <fullName evidence="6">GDP-mannose hydrolase</fullName>
    </alternativeName>
    <alternativeName>
        <fullName evidence="7">GDPMK</fullName>
    </alternativeName>
</protein>
<evidence type="ECO:0000256" key="1">
    <source>
        <dbReference type="ARBA" id="ARBA00000847"/>
    </source>
</evidence>
<comment type="cofactor">
    <cofactor evidence="2">
        <name>Mg(2+)</name>
        <dbReference type="ChEBI" id="CHEBI:18420"/>
    </cofactor>
</comment>
<evidence type="ECO:0000256" key="4">
    <source>
        <dbReference type="ARBA" id="ARBA00016377"/>
    </source>
</evidence>
<dbReference type="GO" id="GO:0016787">
    <property type="term" value="F:hydrolase activity"/>
    <property type="evidence" value="ECO:0007669"/>
    <property type="project" value="UniProtKB-KW"/>
</dbReference>
<dbReference type="Proteomes" id="UP001485459">
    <property type="component" value="Chromosome"/>
</dbReference>
<evidence type="ECO:0000259" key="8">
    <source>
        <dbReference type="PROSITE" id="PS51462"/>
    </source>
</evidence>
<dbReference type="PROSITE" id="PS51462">
    <property type="entry name" value="NUDIX"/>
    <property type="match status" value="1"/>
</dbReference>
<comment type="similarity">
    <text evidence="3">Belongs to the Nudix hydrolase family. NudK subfamily.</text>
</comment>